<dbReference type="InterPro" id="IPR007219">
    <property type="entry name" value="XnlR_reg_dom"/>
</dbReference>
<keyword evidence="6" id="KW-1185">Reference proteome</keyword>
<comment type="caution">
    <text evidence="5">The sequence shown here is derived from an EMBL/GenBank/DDBJ whole genome shotgun (WGS) entry which is preliminary data.</text>
</comment>
<evidence type="ECO:0000259" key="4">
    <source>
        <dbReference type="PROSITE" id="PS50048"/>
    </source>
</evidence>
<keyword evidence="1" id="KW-0479">Metal-binding</keyword>
<name>A0A9P4NW89_9PEZI</name>
<proteinExistence type="predicted"/>
<dbReference type="CDD" id="cd12148">
    <property type="entry name" value="fungal_TF_MHR"/>
    <property type="match status" value="1"/>
</dbReference>
<dbReference type="GO" id="GO:0003677">
    <property type="term" value="F:DNA binding"/>
    <property type="evidence" value="ECO:0007669"/>
    <property type="project" value="InterPro"/>
</dbReference>
<dbReference type="EMBL" id="MU007020">
    <property type="protein sequence ID" value="KAF2433479.1"/>
    <property type="molecule type" value="Genomic_DNA"/>
</dbReference>
<organism evidence="5 6">
    <name type="scientific">Tothia fuscella</name>
    <dbReference type="NCBI Taxonomy" id="1048955"/>
    <lineage>
        <taxon>Eukaryota</taxon>
        <taxon>Fungi</taxon>
        <taxon>Dikarya</taxon>
        <taxon>Ascomycota</taxon>
        <taxon>Pezizomycotina</taxon>
        <taxon>Dothideomycetes</taxon>
        <taxon>Pleosporomycetidae</taxon>
        <taxon>Venturiales</taxon>
        <taxon>Cylindrosympodiaceae</taxon>
        <taxon>Tothia</taxon>
    </lineage>
</organism>
<protein>
    <recommendedName>
        <fullName evidence="4">Zn(2)-C6 fungal-type domain-containing protein</fullName>
    </recommendedName>
</protein>
<dbReference type="PROSITE" id="PS00463">
    <property type="entry name" value="ZN2_CY6_FUNGAL_1"/>
    <property type="match status" value="1"/>
</dbReference>
<dbReference type="Gene3D" id="4.10.240.10">
    <property type="entry name" value="Zn(2)-C6 fungal-type DNA-binding domain"/>
    <property type="match status" value="1"/>
</dbReference>
<dbReference type="Pfam" id="PF04082">
    <property type="entry name" value="Fungal_trans"/>
    <property type="match status" value="1"/>
</dbReference>
<gene>
    <name evidence="5" type="ORF">EJ08DRAFT_658016</name>
</gene>
<dbReference type="OrthoDB" id="2162761at2759"/>
<evidence type="ECO:0000313" key="6">
    <source>
        <dbReference type="Proteomes" id="UP000800235"/>
    </source>
</evidence>
<dbReference type="CDD" id="cd00067">
    <property type="entry name" value="GAL4"/>
    <property type="match status" value="1"/>
</dbReference>
<dbReference type="SUPFAM" id="SSF57701">
    <property type="entry name" value="Zn2/Cys6 DNA-binding domain"/>
    <property type="match status" value="1"/>
</dbReference>
<feature type="compositionally biased region" description="Polar residues" evidence="3">
    <location>
        <begin position="677"/>
        <end position="694"/>
    </location>
</feature>
<dbReference type="PROSITE" id="PS50048">
    <property type="entry name" value="ZN2_CY6_FUNGAL_2"/>
    <property type="match status" value="1"/>
</dbReference>
<dbReference type="Proteomes" id="UP000800235">
    <property type="component" value="Unassembled WGS sequence"/>
</dbReference>
<evidence type="ECO:0000256" key="2">
    <source>
        <dbReference type="ARBA" id="ARBA00023242"/>
    </source>
</evidence>
<dbReference type="PANTHER" id="PTHR47256:SF1">
    <property type="entry name" value="ZN(II)2CYS6 TRANSCRIPTION FACTOR (EUROFUNG)"/>
    <property type="match status" value="1"/>
</dbReference>
<dbReference type="InterPro" id="IPR053187">
    <property type="entry name" value="Notoamide_regulator"/>
</dbReference>
<dbReference type="InterPro" id="IPR001138">
    <property type="entry name" value="Zn2Cys6_DnaBD"/>
</dbReference>
<keyword evidence="2" id="KW-0539">Nucleus</keyword>
<dbReference type="InterPro" id="IPR036864">
    <property type="entry name" value="Zn2-C6_fun-type_DNA-bd_sf"/>
</dbReference>
<evidence type="ECO:0000256" key="1">
    <source>
        <dbReference type="ARBA" id="ARBA00022723"/>
    </source>
</evidence>
<sequence>MSADQFRSIRPSSSRDVNGEENIASHKSKSQPGVTVTRTRRRKAPAHVSSNACTNCKRARAKCDGSEPYPCTRCITRGATDSCTYEVHVKTAKEELVRKVKEQDITIFKLREFINSLQGEHAHFKRILDEAVKFGESPQGSLQAIVDELQKLPSEYFRQDSSSPLNSTDNTYVGSDDADMDSIGSQDGEHLGKPRNVSRWTRVTPAEGLVDHLMYLFFTWVHPIHMLFSEHHFLEDYKAGRDIYCSSTLVNAICAMGCFFLIDENSNTQEARKLMVKFGDQVRRQVELEEKMTATSIVVYSLLFLIELGGGQARKAYSHLRLAAESLRDMDKSSWAVDAVEITVSGVSALNTIWAAFAFQMPADPSSSHALVFDHVHLDWPNSHWRPYTHPSDASKKGQTSYAIRTAHEFAKLAQIMQQTLTEWCGNHGRVTAHGLLQLYQRYLSWKQDLPEALAHPEKGFEVSEGPLAHVFSIHIHYSVAICQLLSPLLEYEDFPPLAKEHVREVVLSSARNGLIAYQQYCKAFSSRYQPPFQSYSLVHLCDILLRHGSEAEIEWAIRFCLETLSEALPGWPCANPLQAMYCESVVGCGYALPSNTNKLMGGKSWQSFSREDKLDCCSRLTYAQPCDMLVEKIDPEMKHKFEIEWRAFIEGHGADHKRNGQGDEPHFNGSERLDNRSSNGPPSMTINSLMNPQ</sequence>
<feature type="region of interest" description="Disordered" evidence="3">
    <location>
        <begin position="1"/>
        <end position="47"/>
    </location>
</feature>
<dbReference type="GO" id="GO:0000981">
    <property type="term" value="F:DNA-binding transcription factor activity, RNA polymerase II-specific"/>
    <property type="evidence" value="ECO:0007669"/>
    <property type="project" value="InterPro"/>
</dbReference>
<accession>A0A9P4NW89</accession>
<evidence type="ECO:0000256" key="3">
    <source>
        <dbReference type="SAM" id="MobiDB-lite"/>
    </source>
</evidence>
<feature type="compositionally biased region" description="Basic and acidic residues" evidence="3">
    <location>
        <begin position="654"/>
        <end position="676"/>
    </location>
</feature>
<feature type="region of interest" description="Disordered" evidence="3">
    <location>
        <begin position="654"/>
        <end position="694"/>
    </location>
</feature>
<dbReference type="GO" id="GO:0006351">
    <property type="term" value="P:DNA-templated transcription"/>
    <property type="evidence" value="ECO:0007669"/>
    <property type="project" value="InterPro"/>
</dbReference>
<dbReference type="PANTHER" id="PTHR47256">
    <property type="entry name" value="ZN(II)2CYS6 TRANSCRIPTION FACTOR (EUROFUNG)-RELATED"/>
    <property type="match status" value="1"/>
</dbReference>
<dbReference type="GO" id="GO:0008270">
    <property type="term" value="F:zinc ion binding"/>
    <property type="evidence" value="ECO:0007669"/>
    <property type="project" value="InterPro"/>
</dbReference>
<feature type="domain" description="Zn(2)-C6 fungal-type" evidence="4">
    <location>
        <begin position="52"/>
        <end position="85"/>
    </location>
</feature>
<dbReference type="AlphaFoldDB" id="A0A9P4NW89"/>
<dbReference type="SMART" id="SM00066">
    <property type="entry name" value="GAL4"/>
    <property type="match status" value="1"/>
</dbReference>
<reference evidence="5" key="1">
    <citation type="journal article" date="2020" name="Stud. Mycol.">
        <title>101 Dothideomycetes genomes: a test case for predicting lifestyles and emergence of pathogens.</title>
        <authorList>
            <person name="Haridas S."/>
            <person name="Albert R."/>
            <person name="Binder M."/>
            <person name="Bloem J."/>
            <person name="Labutti K."/>
            <person name="Salamov A."/>
            <person name="Andreopoulos B."/>
            <person name="Baker S."/>
            <person name="Barry K."/>
            <person name="Bills G."/>
            <person name="Bluhm B."/>
            <person name="Cannon C."/>
            <person name="Castanera R."/>
            <person name="Culley D."/>
            <person name="Daum C."/>
            <person name="Ezra D."/>
            <person name="Gonzalez J."/>
            <person name="Henrissat B."/>
            <person name="Kuo A."/>
            <person name="Liang C."/>
            <person name="Lipzen A."/>
            <person name="Lutzoni F."/>
            <person name="Magnuson J."/>
            <person name="Mondo S."/>
            <person name="Nolan M."/>
            <person name="Ohm R."/>
            <person name="Pangilinan J."/>
            <person name="Park H.-J."/>
            <person name="Ramirez L."/>
            <person name="Alfaro M."/>
            <person name="Sun H."/>
            <person name="Tritt A."/>
            <person name="Yoshinaga Y."/>
            <person name="Zwiers L.-H."/>
            <person name="Turgeon B."/>
            <person name="Goodwin S."/>
            <person name="Spatafora J."/>
            <person name="Crous P."/>
            <person name="Grigoriev I."/>
        </authorList>
    </citation>
    <scope>NUCLEOTIDE SEQUENCE</scope>
    <source>
        <strain evidence="5">CBS 130266</strain>
    </source>
</reference>
<evidence type="ECO:0000313" key="5">
    <source>
        <dbReference type="EMBL" id="KAF2433479.1"/>
    </source>
</evidence>
<dbReference type="Pfam" id="PF00172">
    <property type="entry name" value="Zn_clus"/>
    <property type="match status" value="1"/>
</dbReference>